<reference evidence="1" key="1">
    <citation type="journal article" date="2015" name="Proc. Natl. Acad. Sci. U.S.A.">
        <title>Networks of energetic and metabolic interactions define dynamics in microbial communities.</title>
        <authorList>
            <person name="Embree M."/>
            <person name="Liu J.K."/>
            <person name="Al-Bassam M.M."/>
            <person name="Zengler K."/>
        </authorList>
    </citation>
    <scope>NUCLEOTIDE SEQUENCE</scope>
</reference>
<dbReference type="EMBL" id="LNQE01001596">
    <property type="protein sequence ID" value="KUG14984.1"/>
    <property type="molecule type" value="Genomic_DNA"/>
</dbReference>
<accession>A0A0W8F250</accession>
<organism evidence="1">
    <name type="scientific">hydrocarbon metagenome</name>
    <dbReference type="NCBI Taxonomy" id="938273"/>
    <lineage>
        <taxon>unclassified sequences</taxon>
        <taxon>metagenomes</taxon>
        <taxon>ecological metagenomes</taxon>
    </lineage>
</organism>
<sequence length="93" mass="10317">MGEGDLPAREERVGRRVVAAVPVLVPENKTFDHCRCDGGCEKGCQGDDSKNAVEDRVFCHKSLQESRYRISDDEIINTCRFIPEKGSICGRCG</sequence>
<dbReference type="AlphaFoldDB" id="A0A0W8F250"/>
<name>A0A0W8F250_9ZZZZ</name>
<evidence type="ECO:0000313" key="1">
    <source>
        <dbReference type="EMBL" id="KUG14984.1"/>
    </source>
</evidence>
<proteinExistence type="predicted"/>
<protein>
    <submittedName>
        <fullName evidence="1">Uncharacterized protein</fullName>
    </submittedName>
</protein>
<comment type="caution">
    <text evidence="1">The sequence shown here is derived from an EMBL/GenBank/DDBJ whole genome shotgun (WGS) entry which is preliminary data.</text>
</comment>
<gene>
    <name evidence="1" type="ORF">ASZ90_015351</name>
</gene>